<evidence type="ECO:0000313" key="2">
    <source>
        <dbReference type="EMBL" id="NNA95194.1"/>
    </source>
</evidence>
<dbReference type="Proteomes" id="UP000542111">
    <property type="component" value="Unassembled WGS sequence"/>
</dbReference>
<evidence type="ECO:0000313" key="3">
    <source>
        <dbReference type="Proteomes" id="UP000542111"/>
    </source>
</evidence>
<dbReference type="Proteomes" id="UP000814003">
    <property type="component" value="Unassembled WGS sequence"/>
</dbReference>
<dbReference type="EMBL" id="JAAQYP010000010">
    <property type="protein sequence ID" value="NNA95194.1"/>
    <property type="molecule type" value="Genomic_DNA"/>
</dbReference>
<organism evidence="2 3">
    <name type="scientific">Pseudomonas gessardii</name>
    <dbReference type="NCBI Taxonomy" id="78544"/>
    <lineage>
        <taxon>Bacteria</taxon>
        <taxon>Pseudomonadati</taxon>
        <taxon>Pseudomonadota</taxon>
        <taxon>Gammaproteobacteria</taxon>
        <taxon>Pseudomonadales</taxon>
        <taxon>Pseudomonadaceae</taxon>
        <taxon>Pseudomonas</taxon>
    </lineage>
</organism>
<dbReference type="OrthoDB" id="8912060at2"/>
<protein>
    <submittedName>
        <fullName evidence="2">DUF4440 domain-containing protein</fullName>
    </submittedName>
</protein>
<sequence>MIDYSDFFAEVIQTHIEIEQWFAGTAPEGTLHTLLARFSPEFSMIAPATGARVNAAGVHALFTRLGGMRPGLKITLSELAGLDRHARGATLTYREHQVDHSGIQTDRRATVVFEQQASGALLWRHLHETYIQGQ</sequence>
<dbReference type="InterPro" id="IPR032710">
    <property type="entry name" value="NTF2-like_dom_sf"/>
</dbReference>
<evidence type="ECO:0000313" key="1">
    <source>
        <dbReference type="EMBL" id="MCF5105517.1"/>
    </source>
</evidence>
<dbReference type="AlphaFoldDB" id="A0A7Y1QKX1"/>
<keyword evidence="4" id="KW-1185">Reference proteome</keyword>
<reference evidence="1 4" key="1">
    <citation type="submission" date="2019-11" db="EMBL/GenBank/DDBJ databases">
        <title>Epiphytic Pseudomonas syringae from cherry orchards.</title>
        <authorList>
            <person name="Hulin M.T."/>
        </authorList>
    </citation>
    <scope>NUCLEOTIDE SEQUENCE [LARGE SCALE GENOMIC DNA]</scope>
    <source>
        <strain evidence="1 4">PA-6-5B</strain>
    </source>
</reference>
<reference evidence="2 3" key="2">
    <citation type="journal article" date="2020" name="Front. Microbiol.">
        <title>Genetic Organization of the aprX-lipA2 Operon Affects the Proteolytic Potential of Pseudomonas Species in Milk.</title>
        <authorList>
            <person name="Maier C."/>
            <person name="Huptas C."/>
            <person name="von Neubeck M."/>
            <person name="Scherer S."/>
            <person name="Wenning M."/>
            <person name="Lucking G."/>
        </authorList>
    </citation>
    <scope>NUCLEOTIDE SEQUENCE [LARGE SCALE GENOMIC DNA]</scope>
    <source>
        <strain evidence="2 3">G4779</strain>
    </source>
</reference>
<dbReference type="EMBL" id="WKED01000002">
    <property type="protein sequence ID" value="MCF5105517.1"/>
    <property type="molecule type" value="Genomic_DNA"/>
</dbReference>
<dbReference type="Gene3D" id="3.10.450.50">
    <property type="match status" value="1"/>
</dbReference>
<dbReference type="InterPro" id="IPR016918">
    <property type="entry name" value="UCP029394"/>
</dbReference>
<comment type="caution">
    <text evidence="2">The sequence shown here is derived from an EMBL/GenBank/DDBJ whole genome shotgun (WGS) entry which is preliminary data.</text>
</comment>
<accession>A0A7Y1QKX1</accession>
<gene>
    <name evidence="1" type="ORF">GIW56_01580</name>
    <name evidence="2" type="ORF">HBO33_08460</name>
</gene>
<name>A0A7Y1QKX1_9PSED</name>
<evidence type="ECO:0000313" key="4">
    <source>
        <dbReference type="Proteomes" id="UP000814003"/>
    </source>
</evidence>
<proteinExistence type="predicted"/>
<dbReference type="GeneID" id="70103777"/>
<dbReference type="PIRSF" id="PIRSF029394">
    <property type="entry name" value="UCP029394"/>
    <property type="match status" value="1"/>
</dbReference>
<dbReference type="RefSeq" id="WP_076965122.1">
    <property type="nucleotide sequence ID" value="NZ_CBCRYT010000088.1"/>
</dbReference>
<dbReference type="SUPFAM" id="SSF54427">
    <property type="entry name" value="NTF2-like"/>
    <property type="match status" value="1"/>
</dbReference>